<dbReference type="CDD" id="cd18186">
    <property type="entry name" value="BTB_POZ_ZBTB_KLHL-like"/>
    <property type="match status" value="1"/>
</dbReference>
<dbReference type="Gene3D" id="3.30.710.10">
    <property type="entry name" value="Potassium Channel Kv1.1, Chain A"/>
    <property type="match status" value="1"/>
</dbReference>
<evidence type="ECO:0000313" key="2">
    <source>
        <dbReference type="EMBL" id="KAB8303507.1"/>
    </source>
</evidence>
<organism evidence="2 3">
    <name type="scientific">Monilinia laxa</name>
    <name type="common">Brown rot fungus</name>
    <name type="synonym">Sclerotinia laxa</name>
    <dbReference type="NCBI Taxonomy" id="61186"/>
    <lineage>
        <taxon>Eukaryota</taxon>
        <taxon>Fungi</taxon>
        <taxon>Dikarya</taxon>
        <taxon>Ascomycota</taxon>
        <taxon>Pezizomycotina</taxon>
        <taxon>Leotiomycetes</taxon>
        <taxon>Helotiales</taxon>
        <taxon>Sclerotiniaceae</taxon>
        <taxon>Monilinia</taxon>
    </lineage>
</organism>
<dbReference type="EMBL" id="VIGI01000002">
    <property type="protein sequence ID" value="KAB8303507.1"/>
    <property type="molecule type" value="Genomic_DNA"/>
</dbReference>
<dbReference type="Pfam" id="PF00651">
    <property type="entry name" value="BTB"/>
    <property type="match status" value="1"/>
</dbReference>
<gene>
    <name evidence="2" type="ORF">EYC80_004919</name>
</gene>
<protein>
    <recommendedName>
        <fullName evidence="1">BTB domain-containing protein</fullName>
    </recommendedName>
</protein>
<sequence length="235" mass="26981">MAHLTANLSDQFVQILVSSELKEFSVHKTLIRSTRGFFDKGFDGRLKEVIESKMFLPEDDPDTFEIFVNWMYAGNLRHDLYPMQIINVWIFAQKYLCQKLKNNAMDALQDALYLPCEYSLPLNYVEVARIFDNTTDIRDCLRHFAAVLLAWEIRNGNPYNIEYLEKILRGVGDSLENVLMFLRHNKDVFDPRIRGGAISRCTFHDHTGDSQLCNSALTIAETATTSSSTPGYYSS</sequence>
<keyword evidence="3" id="KW-1185">Reference proteome</keyword>
<reference evidence="2 3" key="1">
    <citation type="submission" date="2019-06" db="EMBL/GenBank/DDBJ databases">
        <title>Genome Sequence of the Brown Rot Fungal Pathogen Monilinia laxa.</title>
        <authorList>
            <person name="De Miccolis Angelini R.M."/>
            <person name="Landi L."/>
            <person name="Abate D."/>
            <person name="Pollastro S."/>
            <person name="Romanazzi G."/>
            <person name="Faretra F."/>
        </authorList>
    </citation>
    <scope>NUCLEOTIDE SEQUENCE [LARGE SCALE GENOMIC DNA]</scope>
    <source>
        <strain evidence="2 3">Mlax316</strain>
    </source>
</reference>
<evidence type="ECO:0000259" key="1">
    <source>
        <dbReference type="PROSITE" id="PS50097"/>
    </source>
</evidence>
<feature type="domain" description="BTB" evidence="1">
    <location>
        <begin position="13"/>
        <end position="80"/>
    </location>
</feature>
<dbReference type="SUPFAM" id="SSF54695">
    <property type="entry name" value="POZ domain"/>
    <property type="match status" value="1"/>
</dbReference>
<dbReference type="AlphaFoldDB" id="A0A5N6KIJ4"/>
<dbReference type="InterPro" id="IPR000210">
    <property type="entry name" value="BTB/POZ_dom"/>
</dbReference>
<dbReference type="PROSITE" id="PS50097">
    <property type="entry name" value="BTB"/>
    <property type="match status" value="1"/>
</dbReference>
<comment type="caution">
    <text evidence="2">The sequence shown here is derived from an EMBL/GenBank/DDBJ whole genome shotgun (WGS) entry which is preliminary data.</text>
</comment>
<accession>A0A5N6KIJ4</accession>
<evidence type="ECO:0000313" key="3">
    <source>
        <dbReference type="Proteomes" id="UP000326757"/>
    </source>
</evidence>
<dbReference type="OrthoDB" id="6359816at2759"/>
<proteinExistence type="predicted"/>
<name>A0A5N6KIJ4_MONLA</name>
<dbReference type="InterPro" id="IPR011333">
    <property type="entry name" value="SKP1/BTB/POZ_sf"/>
</dbReference>
<dbReference type="Proteomes" id="UP000326757">
    <property type="component" value="Unassembled WGS sequence"/>
</dbReference>
<dbReference type="PANTHER" id="PTHR47843">
    <property type="entry name" value="BTB DOMAIN-CONTAINING PROTEIN-RELATED"/>
    <property type="match status" value="1"/>
</dbReference>